<feature type="region of interest" description="Disordered" evidence="1">
    <location>
        <begin position="41"/>
        <end position="69"/>
    </location>
</feature>
<dbReference type="PROSITE" id="PS51257">
    <property type="entry name" value="PROKAR_LIPOPROTEIN"/>
    <property type="match status" value="1"/>
</dbReference>
<dbReference type="EMBL" id="JAGJCF010000001">
    <property type="protein sequence ID" value="MBP0614066.1"/>
    <property type="molecule type" value="Genomic_DNA"/>
</dbReference>
<evidence type="ECO:0000313" key="3">
    <source>
        <dbReference type="Proteomes" id="UP000678276"/>
    </source>
</evidence>
<gene>
    <name evidence="2" type="ORF">J6595_00500</name>
</gene>
<evidence type="ECO:0008006" key="4">
    <source>
        <dbReference type="Google" id="ProtNLM"/>
    </source>
</evidence>
<sequence>MRAKPGHFEMRERFVKLVWATLLGAGVLAGCGVKNLPVAPSTKKVPPVVTADRGSSKGSDTAKALRPDSLTASGRNLSISGAEVSKNDVPARPFVLDPLLN</sequence>
<dbReference type="RefSeq" id="WP_209592471.1">
    <property type="nucleotide sequence ID" value="NZ_JAGJCF010000001.1"/>
</dbReference>
<evidence type="ECO:0000256" key="1">
    <source>
        <dbReference type="SAM" id="MobiDB-lite"/>
    </source>
</evidence>
<name>A0ABS4BBD8_9HYPH</name>
<protein>
    <recommendedName>
        <fullName evidence="4">Lipoprotein</fullName>
    </recommendedName>
</protein>
<accession>A0ABS4BBD8</accession>
<comment type="caution">
    <text evidence="2">The sequence shown here is derived from an EMBL/GenBank/DDBJ whole genome shotgun (WGS) entry which is preliminary data.</text>
</comment>
<proteinExistence type="predicted"/>
<organism evidence="2 3">
    <name type="scientific">Jiella mangrovi</name>
    <dbReference type="NCBI Taxonomy" id="2821407"/>
    <lineage>
        <taxon>Bacteria</taxon>
        <taxon>Pseudomonadati</taxon>
        <taxon>Pseudomonadota</taxon>
        <taxon>Alphaproteobacteria</taxon>
        <taxon>Hyphomicrobiales</taxon>
        <taxon>Aurantimonadaceae</taxon>
        <taxon>Jiella</taxon>
    </lineage>
</organism>
<dbReference type="Proteomes" id="UP000678276">
    <property type="component" value="Unassembled WGS sequence"/>
</dbReference>
<evidence type="ECO:0000313" key="2">
    <source>
        <dbReference type="EMBL" id="MBP0614066.1"/>
    </source>
</evidence>
<keyword evidence="3" id="KW-1185">Reference proteome</keyword>
<reference evidence="2 3" key="1">
    <citation type="submission" date="2021-04" db="EMBL/GenBank/DDBJ databases">
        <title>Whole genome sequence of Jiella sp. KSK16Y-1.</title>
        <authorList>
            <person name="Tuo L."/>
        </authorList>
    </citation>
    <scope>NUCLEOTIDE SEQUENCE [LARGE SCALE GENOMIC DNA]</scope>
    <source>
        <strain evidence="2 3">KSK16Y-1</strain>
    </source>
</reference>